<dbReference type="Proteomes" id="UP000789920">
    <property type="component" value="Unassembled WGS sequence"/>
</dbReference>
<name>A0ACA9RCA0_9GLOM</name>
<dbReference type="EMBL" id="CAJVQC010048403">
    <property type="protein sequence ID" value="CAG8786183.1"/>
    <property type="molecule type" value="Genomic_DNA"/>
</dbReference>
<sequence>KGETGKFERGVLNKDPVMTNTTIQINHKSAIGRDNLVHDDNILRLMIVMLENLMVIRREVVPSGERDEKNFRGVDDNIIVKISQDGADWRLDITGKVEITETIGNPDAIGGGQDEPEYSRQNENKDGYKVATKEGGTKIQPNWTETDTEDNAGIARILTAFQYIEIDLNKYLIRYKKFFYRSYGLEGQVEYNPTTKRHIFKDWEEIEEEQKPEEEKKPKIATEEPELSFSEWKKKFKQEHPGEKPTFQLYTIERLEKRKEQLLKELKKTSGVFKDKLNLRLTFTEYLIEGYQKEIKVCEVGQPDEKLPLEASDEELQKASY</sequence>
<evidence type="ECO:0000313" key="2">
    <source>
        <dbReference type="Proteomes" id="UP000789920"/>
    </source>
</evidence>
<protein>
    <submittedName>
        <fullName evidence="1">11674_t:CDS:1</fullName>
    </submittedName>
</protein>
<accession>A0ACA9RCA0</accession>
<evidence type="ECO:0000313" key="1">
    <source>
        <dbReference type="EMBL" id="CAG8786183.1"/>
    </source>
</evidence>
<keyword evidence="2" id="KW-1185">Reference proteome</keyword>
<comment type="caution">
    <text evidence="1">The sequence shown here is derived from an EMBL/GenBank/DDBJ whole genome shotgun (WGS) entry which is preliminary data.</text>
</comment>
<reference evidence="1" key="1">
    <citation type="submission" date="2021-06" db="EMBL/GenBank/DDBJ databases">
        <authorList>
            <person name="Kallberg Y."/>
            <person name="Tangrot J."/>
            <person name="Rosling A."/>
        </authorList>
    </citation>
    <scope>NUCLEOTIDE SEQUENCE</scope>
    <source>
        <strain evidence="1">MA461A</strain>
    </source>
</reference>
<feature type="non-terminal residue" evidence="1">
    <location>
        <position position="1"/>
    </location>
</feature>
<organism evidence="1 2">
    <name type="scientific">Racocetra persica</name>
    <dbReference type="NCBI Taxonomy" id="160502"/>
    <lineage>
        <taxon>Eukaryota</taxon>
        <taxon>Fungi</taxon>
        <taxon>Fungi incertae sedis</taxon>
        <taxon>Mucoromycota</taxon>
        <taxon>Glomeromycotina</taxon>
        <taxon>Glomeromycetes</taxon>
        <taxon>Diversisporales</taxon>
        <taxon>Gigasporaceae</taxon>
        <taxon>Racocetra</taxon>
    </lineage>
</organism>
<gene>
    <name evidence="1" type="ORF">RPERSI_LOCUS18338</name>
</gene>
<proteinExistence type="predicted"/>